<comment type="subcellular location">
    <subcellularLocation>
        <location evidence="1">Membrane</location>
    </subcellularLocation>
</comment>
<dbReference type="PRINTS" id="PR00237">
    <property type="entry name" value="GPCRRHODOPSN"/>
</dbReference>
<dbReference type="Gene3D" id="1.20.1070.10">
    <property type="entry name" value="Rhodopsin 7-helix transmembrane proteins"/>
    <property type="match status" value="1"/>
</dbReference>
<protein>
    <recommendedName>
        <fullName evidence="7">G-protein coupled receptors family 1 profile domain-containing protein</fullName>
    </recommendedName>
</protein>
<gene>
    <name evidence="8" type="ORF">GE061_010607</name>
</gene>
<dbReference type="OrthoDB" id="10011262at2759"/>
<evidence type="ECO:0000256" key="5">
    <source>
        <dbReference type="ARBA" id="ARBA00023136"/>
    </source>
</evidence>
<proteinExistence type="inferred from homology"/>
<dbReference type="PANTHER" id="PTHR46641">
    <property type="entry name" value="FMRFAMIDE RECEPTOR-RELATED"/>
    <property type="match status" value="1"/>
</dbReference>
<feature type="transmembrane region" description="Helical" evidence="6">
    <location>
        <begin position="232"/>
        <end position="255"/>
    </location>
</feature>
<dbReference type="GO" id="GO:0004930">
    <property type="term" value="F:G protein-coupled receptor activity"/>
    <property type="evidence" value="ECO:0007669"/>
    <property type="project" value="InterPro"/>
</dbReference>
<dbReference type="PROSITE" id="PS50262">
    <property type="entry name" value="G_PROTEIN_RECEP_F1_2"/>
    <property type="match status" value="1"/>
</dbReference>
<dbReference type="GO" id="GO:0016020">
    <property type="term" value="C:membrane"/>
    <property type="evidence" value="ECO:0007669"/>
    <property type="project" value="UniProtKB-SubCell"/>
</dbReference>
<dbReference type="InterPro" id="IPR052954">
    <property type="entry name" value="GPCR-Ligand_Int"/>
</dbReference>
<sequence length="373" mass="42792">MDPRNAVSGNFSLDELSHTYSVVEFLEAISEIALENIDEDVLGMDPRDMLIAFSFLVGLGLLGLVGNVFSVIVWSRRQLKSSSAILLIALAASDVCIIFGQVVWQFLALLVLNYRTPTLMYIYHNTFPYLVLVMINVFLIADTASVYLTVVITVERYIAVCHPFKYQELCSFSKAYMSTVAVIVFSILFNMIEFWAMEVQPHYHKESNETTYHIHDTELGADPQFKLIYEGYIFLIIMYILPLTSISLFNVAMCRQLTKKKQERELTDIQQKEKKLTLMLVYVIVEFAVCTAVVGFITFCIVLDVSRFDVGFDLFWCAPLMYFSRVLNSSINFVTYFSFGGPFRRTLLDMFGCRMDVREKQKRQSSFTQEATV</sequence>
<evidence type="ECO:0000256" key="6">
    <source>
        <dbReference type="SAM" id="Phobius"/>
    </source>
</evidence>
<dbReference type="AlphaFoldDB" id="A0A8S9XVD3"/>
<dbReference type="SUPFAM" id="SSF81321">
    <property type="entry name" value="Family A G protein-coupled receptor-like"/>
    <property type="match status" value="1"/>
</dbReference>
<feature type="transmembrane region" description="Helical" evidence="6">
    <location>
        <begin position="85"/>
        <end position="107"/>
    </location>
</feature>
<accession>A0A8S9XVD3</accession>
<comment type="caution">
    <text evidence="8">The sequence shown here is derived from an EMBL/GenBank/DDBJ whole genome shotgun (WGS) entry which is preliminary data.</text>
</comment>
<dbReference type="SMART" id="SM01381">
    <property type="entry name" value="7TM_GPCR_Srsx"/>
    <property type="match status" value="1"/>
</dbReference>
<reference evidence="8" key="1">
    <citation type="journal article" date="2021" name="Mol. Ecol. Resour.">
        <title>Apolygus lucorum genome provides insights into omnivorousness and mesophyll feeding.</title>
        <authorList>
            <person name="Liu Y."/>
            <person name="Liu H."/>
            <person name="Wang H."/>
            <person name="Huang T."/>
            <person name="Liu B."/>
            <person name="Yang B."/>
            <person name="Yin L."/>
            <person name="Li B."/>
            <person name="Zhang Y."/>
            <person name="Zhang S."/>
            <person name="Jiang F."/>
            <person name="Zhang X."/>
            <person name="Ren Y."/>
            <person name="Wang B."/>
            <person name="Wang S."/>
            <person name="Lu Y."/>
            <person name="Wu K."/>
            <person name="Fan W."/>
            <person name="Wang G."/>
        </authorList>
    </citation>
    <scope>NUCLEOTIDE SEQUENCE</scope>
    <source>
        <strain evidence="8">12Hb</strain>
    </source>
</reference>
<feature type="transmembrane region" description="Helical" evidence="6">
    <location>
        <begin position="276"/>
        <end position="302"/>
    </location>
</feature>
<evidence type="ECO:0000256" key="3">
    <source>
        <dbReference type="ARBA" id="ARBA00022692"/>
    </source>
</evidence>
<dbReference type="InterPro" id="IPR000276">
    <property type="entry name" value="GPCR_Rhodpsn"/>
</dbReference>
<evidence type="ECO:0000256" key="2">
    <source>
        <dbReference type="ARBA" id="ARBA00010663"/>
    </source>
</evidence>
<dbReference type="Pfam" id="PF00001">
    <property type="entry name" value="7tm_1"/>
    <property type="match status" value="1"/>
</dbReference>
<evidence type="ECO:0000256" key="1">
    <source>
        <dbReference type="ARBA" id="ARBA00004370"/>
    </source>
</evidence>
<dbReference type="EMBL" id="WIXP02000003">
    <property type="protein sequence ID" value="KAF6212897.1"/>
    <property type="molecule type" value="Genomic_DNA"/>
</dbReference>
<feature type="transmembrane region" description="Helical" evidence="6">
    <location>
        <begin position="50"/>
        <end position="73"/>
    </location>
</feature>
<keyword evidence="5 6" id="KW-0472">Membrane</keyword>
<evidence type="ECO:0000256" key="4">
    <source>
        <dbReference type="ARBA" id="ARBA00022989"/>
    </source>
</evidence>
<keyword evidence="9" id="KW-1185">Reference proteome</keyword>
<evidence type="ECO:0000313" key="8">
    <source>
        <dbReference type="EMBL" id="KAF6212897.1"/>
    </source>
</evidence>
<dbReference type="InterPro" id="IPR017452">
    <property type="entry name" value="GPCR_Rhodpsn_7TM"/>
</dbReference>
<name>A0A8S9XVD3_APOLU</name>
<dbReference type="PANTHER" id="PTHR46641:SF2">
    <property type="entry name" value="FMRFAMIDE RECEPTOR"/>
    <property type="match status" value="1"/>
</dbReference>
<keyword evidence="3 6" id="KW-0812">Transmembrane</keyword>
<dbReference type="Proteomes" id="UP000466442">
    <property type="component" value="Unassembled WGS sequence"/>
</dbReference>
<feature type="transmembrane region" description="Helical" evidence="6">
    <location>
        <begin position="322"/>
        <end position="339"/>
    </location>
</feature>
<evidence type="ECO:0000313" key="9">
    <source>
        <dbReference type="Proteomes" id="UP000466442"/>
    </source>
</evidence>
<dbReference type="CDD" id="cd14978">
    <property type="entry name" value="7tmA_FMRFamide_R-like"/>
    <property type="match status" value="1"/>
</dbReference>
<feature type="domain" description="G-protein coupled receptors family 1 profile" evidence="7">
    <location>
        <begin position="66"/>
        <end position="336"/>
    </location>
</feature>
<evidence type="ECO:0000259" key="7">
    <source>
        <dbReference type="PROSITE" id="PS50262"/>
    </source>
</evidence>
<keyword evidence="4 6" id="KW-1133">Transmembrane helix</keyword>
<feature type="transmembrane region" description="Helical" evidence="6">
    <location>
        <begin position="127"/>
        <end position="154"/>
    </location>
</feature>
<organism evidence="8 9">
    <name type="scientific">Apolygus lucorum</name>
    <name type="common">Small green plant bug</name>
    <name type="synonym">Lygocoris lucorum</name>
    <dbReference type="NCBI Taxonomy" id="248454"/>
    <lineage>
        <taxon>Eukaryota</taxon>
        <taxon>Metazoa</taxon>
        <taxon>Ecdysozoa</taxon>
        <taxon>Arthropoda</taxon>
        <taxon>Hexapoda</taxon>
        <taxon>Insecta</taxon>
        <taxon>Pterygota</taxon>
        <taxon>Neoptera</taxon>
        <taxon>Paraneoptera</taxon>
        <taxon>Hemiptera</taxon>
        <taxon>Heteroptera</taxon>
        <taxon>Panheteroptera</taxon>
        <taxon>Cimicomorpha</taxon>
        <taxon>Miridae</taxon>
        <taxon>Mirini</taxon>
        <taxon>Apolygus</taxon>
    </lineage>
</organism>
<feature type="transmembrane region" description="Helical" evidence="6">
    <location>
        <begin position="175"/>
        <end position="197"/>
    </location>
</feature>
<comment type="similarity">
    <text evidence="2">Belongs to the G-protein coupled receptor 1 family.</text>
</comment>